<keyword evidence="2" id="KW-1185">Reference proteome</keyword>
<gene>
    <name evidence="1" type="ORF">FWK35_00031839</name>
</gene>
<evidence type="ECO:0000313" key="2">
    <source>
        <dbReference type="Proteomes" id="UP000478052"/>
    </source>
</evidence>
<organism evidence="1 2">
    <name type="scientific">Aphis craccivora</name>
    <name type="common">Cowpea aphid</name>
    <dbReference type="NCBI Taxonomy" id="307492"/>
    <lineage>
        <taxon>Eukaryota</taxon>
        <taxon>Metazoa</taxon>
        <taxon>Ecdysozoa</taxon>
        <taxon>Arthropoda</taxon>
        <taxon>Hexapoda</taxon>
        <taxon>Insecta</taxon>
        <taxon>Pterygota</taxon>
        <taxon>Neoptera</taxon>
        <taxon>Paraneoptera</taxon>
        <taxon>Hemiptera</taxon>
        <taxon>Sternorrhyncha</taxon>
        <taxon>Aphidomorpha</taxon>
        <taxon>Aphidoidea</taxon>
        <taxon>Aphididae</taxon>
        <taxon>Aphidini</taxon>
        <taxon>Aphis</taxon>
        <taxon>Aphis</taxon>
    </lineage>
</organism>
<dbReference type="Proteomes" id="UP000478052">
    <property type="component" value="Unassembled WGS sequence"/>
</dbReference>
<feature type="non-terminal residue" evidence="1">
    <location>
        <position position="1"/>
    </location>
</feature>
<name>A0A6G0YWM2_APHCR</name>
<dbReference type="AlphaFoldDB" id="A0A6G0YWM2"/>
<proteinExistence type="predicted"/>
<reference evidence="1 2" key="1">
    <citation type="submission" date="2019-08" db="EMBL/GenBank/DDBJ databases">
        <title>Whole genome of Aphis craccivora.</title>
        <authorList>
            <person name="Voronova N.V."/>
            <person name="Shulinski R.S."/>
            <person name="Bandarenka Y.V."/>
            <person name="Zhorov D.G."/>
            <person name="Warner D."/>
        </authorList>
    </citation>
    <scope>NUCLEOTIDE SEQUENCE [LARGE SCALE GENOMIC DNA]</scope>
    <source>
        <strain evidence="1">180601</strain>
        <tissue evidence="1">Whole Body</tissue>
    </source>
</reference>
<comment type="caution">
    <text evidence="1">The sequence shown here is derived from an EMBL/GenBank/DDBJ whole genome shotgun (WGS) entry which is preliminary data.</text>
</comment>
<dbReference type="EMBL" id="VUJU01002130">
    <property type="protein sequence ID" value="KAF0762495.1"/>
    <property type="molecule type" value="Genomic_DNA"/>
</dbReference>
<sequence length="56" mass="6419">KTRLASAGILYDKVENLVKRNIEALINNSNRSVYVNKEDNYLFNDGNLKKLSELGY</sequence>
<evidence type="ECO:0000313" key="1">
    <source>
        <dbReference type="EMBL" id="KAF0762495.1"/>
    </source>
</evidence>
<accession>A0A6G0YWM2</accession>
<feature type="non-terminal residue" evidence="1">
    <location>
        <position position="56"/>
    </location>
</feature>
<protein>
    <submittedName>
        <fullName evidence="1">Uncharacterized protein</fullName>
    </submittedName>
</protein>